<evidence type="ECO:0000313" key="2">
    <source>
        <dbReference type="Proteomes" id="UP000015106"/>
    </source>
</evidence>
<accession>A0A8R7QKW2</accession>
<evidence type="ECO:0000313" key="1">
    <source>
        <dbReference type="EnsemblPlants" id="TuG1812G0500004014.01.T01.cds425091"/>
    </source>
</evidence>
<dbReference type="EnsemblPlants" id="TuG1812G0500004014.01.T01">
    <property type="protein sequence ID" value="TuG1812G0500004014.01.T01.cds425091"/>
    <property type="gene ID" value="TuG1812G0500004014.01"/>
</dbReference>
<proteinExistence type="predicted"/>
<organism evidence="1 2">
    <name type="scientific">Triticum urartu</name>
    <name type="common">Red wild einkorn</name>
    <name type="synonym">Crithodium urartu</name>
    <dbReference type="NCBI Taxonomy" id="4572"/>
    <lineage>
        <taxon>Eukaryota</taxon>
        <taxon>Viridiplantae</taxon>
        <taxon>Streptophyta</taxon>
        <taxon>Embryophyta</taxon>
        <taxon>Tracheophyta</taxon>
        <taxon>Spermatophyta</taxon>
        <taxon>Magnoliopsida</taxon>
        <taxon>Liliopsida</taxon>
        <taxon>Poales</taxon>
        <taxon>Poaceae</taxon>
        <taxon>BOP clade</taxon>
        <taxon>Pooideae</taxon>
        <taxon>Triticodae</taxon>
        <taxon>Triticeae</taxon>
        <taxon>Triticinae</taxon>
        <taxon>Triticum</taxon>
    </lineage>
</organism>
<dbReference type="Proteomes" id="UP000015106">
    <property type="component" value="Chromosome 5"/>
</dbReference>
<dbReference type="Gramene" id="TuG1812G0500004014.01.T01">
    <property type="protein sequence ID" value="TuG1812G0500004014.01.T01.cds425091"/>
    <property type="gene ID" value="TuG1812G0500004014.01"/>
</dbReference>
<keyword evidence="2" id="KW-1185">Reference proteome</keyword>
<reference evidence="1" key="2">
    <citation type="submission" date="2018-03" db="EMBL/GenBank/DDBJ databases">
        <title>The Triticum urartu genome reveals the dynamic nature of wheat genome evolution.</title>
        <authorList>
            <person name="Ling H."/>
            <person name="Ma B."/>
            <person name="Shi X."/>
            <person name="Liu H."/>
            <person name="Dong L."/>
            <person name="Sun H."/>
            <person name="Cao Y."/>
            <person name="Gao Q."/>
            <person name="Zheng S."/>
            <person name="Li Y."/>
            <person name="Yu Y."/>
            <person name="Du H."/>
            <person name="Qi M."/>
            <person name="Li Y."/>
            <person name="Yu H."/>
            <person name="Cui Y."/>
            <person name="Wang N."/>
            <person name="Chen C."/>
            <person name="Wu H."/>
            <person name="Zhao Y."/>
            <person name="Zhang J."/>
            <person name="Li Y."/>
            <person name="Zhou W."/>
            <person name="Zhang B."/>
            <person name="Hu W."/>
            <person name="Eijk M."/>
            <person name="Tang J."/>
            <person name="Witsenboer H."/>
            <person name="Zhao S."/>
            <person name="Li Z."/>
            <person name="Zhang A."/>
            <person name="Wang D."/>
            <person name="Liang C."/>
        </authorList>
    </citation>
    <scope>NUCLEOTIDE SEQUENCE [LARGE SCALE GENOMIC DNA]</scope>
    <source>
        <strain evidence="1">cv. G1812</strain>
    </source>
</reference>
<name>A0A8R7QKW2_TRIUA</name>
<reference evidence="1" key="3">
    <citation type="submission" date="2022-06" db="UniProtKB">
        <authorList>
            <consortium name="EnsemblPlants"/>
        </authorList>
    </citation>
    <scope>IDENTIFICATION</scope>
</reference>
<dbReference type="AlphaFoldDB" id="A0A8R7QKW2"/>
<sequence>RCRCQGTSICGGRRQSVVAVVALVGNDEHGGVVGGAFDVLPRRAALGGAAPIVAAGVRGPLDGLLPVLAPRVVVAGDVRRARAYRGHARRVLHPVLALLRAVAPVAGGDGGDVGVRAARAGRLLLLLLPFGTSGERRLSGGHHR</sequence>
<reference evidence="2" key="1">
    <citation type="journal article" date="2013" name="Nature">
        <title>Draft genome of the wheat A-genome progenitor Triticum urartu.</title>
        <authorList>
            <person name="Ling H.Q."/>
            <person name="Zhao S."/>
            <person name="Liu D."/>
            <person name="Wang J."/>
            <person name="Sun H."/>
            <person name="Zhang C."/>
            <person name="Fan H."/>
            <person name="Li D."/>
            <person name="Dong L."/>
            <person name="Tao Y."/>
            <person name="Gao C."/>
            <person name="Wu H."/>
            <person name="Li Y."/>
            <person name="Cui Y."/>
            <person name="Guo X."/>
            <person name="Zheng S."/>
            <person name="Wang B."/>
            <person name="Yu K."/>
            <person name="Liang Q."/>
            <person name="Yang W."/>
            <person name="Lou X."/>
            <person name="Chen J."/>
            <person name="Feng M."/>
            <person name="Jian J."/>
            <person name="Zhang X."/>
            <person name="Luo G."/>
            <person name="Jiang Y."/>
            <person name="Liu J."/>
            <person name="Wang Z."/>
            <person name="Sha Y."/>
            <person name="Zhang B."/>
            <person name="Wu H."/>
            <person name="Tang D."/>
            <person name="Shen Q."/>
            <person name="Xue P."/>
            <person name="Zou S."/>
            <person name="Wang X."/>
            <person name="Liu X."/>
            <person name="Wang F."/>
            <person name="Yang Y."/>
            <person name="An X."/>
            <person name="Dong Z."/>
            <person name="Zhang K."/>
            <person name="Zhang X."/>
            <person name="Luo M.C."/>
            <person name="Dvorak J."/>
            <person name="Tong Y."/>
            <person name="Wang J."/>
            <person name="Yang H."/>
            <person name="Li Z."/>
            <person name="Wang D."/>
            <person name="Zhang A."/>
            <person name="Wang J."/>
        </authorList>
    </citation>
    <scope>NUCLEOTIDE SEQUENCE</scope>
    <source>
        <strain evidence="2">cv. G1812</strain>
    </source>
</reference>
<protein>
    <submittedName>
        <fullName evidence="1">Uncharacterized protein</fullName>
    </submittedName>
</protein>